<dbReference type="InterPro" id="IPR022385">
    <property type="entry name" value="Rhs_assc_core"/>
</dbReference>
<sequence length="928" mass="103008">MNAALHAHTPTIATIDPRGLTVRSLSYCRGEEHQDPELRVTRHSYDHAGHPTASQDPRLPTPNQNSVYSLNGQVLLTDSVDAGWRVTLPGEAEQLLSGWDGRGSQRQVEYDDLLRPVLIREATGDSVGATGVALQQGPAVERLTYGGPQSAEHNQCNQLIRHDDTAGTVHHPDYSVLGAPLSEVRHFLRELNLPDWPLPIAERDALVEANGLESGWAFNALGEVIEQTDAMGNARQFKHTVAGQLKSVALGGQVLLSDINYNAFDQVEQQTAGNGVISRSLYDPQTGRLSELSAALPDAPPVQHFKYSYDPVGNIEQIEDAAQPVHFFANQRIDPISRYRYDTLYQLIEATGREVKTGASHGPALPDLHILPPDPNQIANYTQSYEYDAGGNLLKTHHVGDQPFTRLMRVAPGCNRSLPADEVDVDFEDGFDANGNLLQLVRGQDLSWDARNQLRHITTVQRDDGPSDDETYIYNGAAQRCRKIRSAQTRSRTLINEVRYLPGLEIRSSADGEVLHVVIVNNVRMLHWLAGKPNDIANDQLRYSLNDHLGSTTLELDDQGGLVSQEIYYPFGGTAWWAASGAVEVKYKTVRYSGKERDASGLYYYGFRYYAPWLLRWINPDPAGAINGLNIFCFTANSPLQNTDTNGLDYEGLLDETEINLILLGIPPSTRGLGEFSVQHRDNTLAALKKTTGYLENALKMIHLYPEASSETMRTYFGYEHPSVKKNVITAWNRTHQLSMEYQYPKASGKFVGFLQAQGDPSAFVVTSDVHGRIFMNTHTLDHPFLPLVIGHELSHLGSVKHITTTGPRTRDYYYLESEHFNTITSGYRISQDENIFRAGAKLITGGGLTPANLLNIKYPDRFIDTVNSFHSAPPASDLQTATSVFNRNPHIIASMSSENADSLIHAAHDLHVKYRSIISNQPGRSRH</sequence>
<evidence type="ECO:0000313" key="1">
    <source>
        <dbReference type="EMBL" id="MCI8213022.1"/>
    </source>
</evidence>
<protein>
    <recommendedName>
        <fullName evidence="3">Insecticidal toxin complex protein TccC</fullName>
    </recommendedName>
</protein>
<keyword evidence="2" id="KW-1185">Reference proteome</keyword>
<reference evidence="1 2" key="1">
    <citation type="submission" date="2015-12" db="EMBL/GenBank/DDBJ databases">
        <title>Phylogenomics in the description of a new species in the Pseudomonas syringae group.</title>
        <authorList>
            <person name="Busquets A."/>
            <person name="Gomila M."/>
            <person name="Beiki F."/>
            <person name="Rahimian H."/>
            <person name="Mulet M."/>
            <person name="Sanchez D."/>
            <person name="Garcia-Valdes E."/>
            <person name="Lalucat J."/>
        </authorList>
    </citation>
    <scope>NUCLEOTIDE SEQUENCE [LARGE SCALE GENOMIC DNA]</scope>
    <source>
        <strain evidence="1 2">S25</strain>
    </source>
</reference>
<dbReference type="InterPro" id="IPR050708">
    <property type="entry name" value="T6SS_VgrG/RHS"/>
</dbReference>
<evidence type="ECO:0000313" key="2">
    <source>
        <dbReference type="Proteomes" id="UP001320513"/>
    </source>
</evidence>
<comment type="caution">
    <text evidence="1">The sequence shown here is derived from an EMBL/GenBank/DDBJ whole genome shotgun (WGS) entry which is preliminary data.</text>
</comment>
<evidence type="ECO:0008006" key="3">
    <source>
        <dbReference type="Google" id="ProtNLM"/>
    </source>
</evidence>
<accession>A0ABS9ZRU1</accession>
<dbReference type="NCBIfam" id="TIGR03696">
    <property type="entry name" value="Rhs_assc_core"/>
    <property type="match status" value="1"/>
</dbReference>
<proteinExistence type="predicted"/>
<dbReference type="Proteomes" id="UP001320513">
    <property type="component" value="Unassembled WGS sequence"/>
</dbReference>
<gene>
    <name evidence="1" type="ORF">AUC61_26145</name>
</gene>
<dbReference type="PANTHER" id="PTHR32305:SF15">
    <property type="entry name" value="PROTEIN RHSA-RELATED"/>
    <property type="match status" value="1"/>
</dbReference>
<dbReference type="Gene3D" id="2.180.10.10">
    <property type="entry name" value="RHS repeat-associated core"/>
    <property type="match status" value="1"/>
</dbReference>
<dbReference type="RefSeq" id="WP_243249222.1">
    <property type="nucleotide sequence ID" value="NZ_LOHG01000038.1"/>
</dbReference>
<name>A0ABS9ZRU1_9PSED</name>
<dbReference type="PANTHER" id="PTHR32305">
    <property type="match status" value="1"/>
</dbReference>
<dbReference type="EMBL" id="LOHG01000038">
    <property type="protein sequence ID" value="MCI8213022.1"/>
    <property type="molecule type" value="Genomic_DNA"/>
</dbReference>
<organism evidence="1 2">
    <name type="scientific">Pseudomonas maioricensis</name>
    <dbReference type="NCBI Taxonomy" id="1766623"/>
    <lineage>
        <taxon>Bacteria</taxon>
        <taxon>Pseudomonadati</taxon>
        <taxon>Pseudomonadota</taxon>
        <taxon>Gammaproteobacteria</taxon>
        <taxon>Pseudomonadales</taxon>
        <taxon>Pseudomonadaceae</taxon>
        <taxon>Pseudomonas</taxon>
    </lineage>
</organism>